<keyword evidence="6 7" id="KW-0720">Serine protease</keyword>
<dbReference type="InterPro" id="IPR036852">
    <property type="entry name" value="Peptidase_S8/S53_dom_sf"/>
</dbReference>
<keyword evidence="4 9" id="KW-0732">Signal</keyword>
<feature type="chain" id="PRO_5045857417" evidence="9">
    <location>
        <begin position="29"/>
        <end position="542"/>
    </location>
</feature>
<dbReference type="PRINTS" id="PR00723">
    <property type="entry name" value="SUBTILISIN"/>
</dbReference>
<evidence type="ECO:0000259" key="11">
    <source>
        <dbReference type="Pfam" id="PF02225"/>
    </source>
</evidence>
<dbReference type="Gene3D" id="3.50.30.30">
    <property type="match status" value="1"/>
</dbReference>
<dbReference type="InterPro" id="IPR023827">
    <property type="entry name" value="Peptidase_S8_Asp-AS"/>
</dbReference>
<dbReference type="PANTHER" id="PTHR43806">
    <property type="entry name" value="PEPTIDASE S8"/>
    <property type="match status" value="1"/>
</dbReference>
<feature type="active site" description="Charge relay system" evidence="7">
    <location>
        <position position="474"/>
    </location>
</feature>
<evidence type="ECO:0000256" key="9">
    <source>
        <dbReference type="SAM" id="SignalP"/>
    </source>
</evidence>
<evidence type="ECO:0000256" key="2">
    <source>
        <dbReference type="ARBA" id="ARBA00022512"/>
    </source>
</evidence>
<name>A0ABY3X9X9_9GAMM</name>
<dbReference type="PROSITE" id="PS00138">
    <property type="entry name" value="SUBTILASE_SER"/>
    <property type="match status" value="1"/>
</dbReference>
<evidence type="ECO:0000256" key="5">
    <source>
        <dbReference type="ARBA" id="ARBA00022801"/>
    </source>
</evidence>
<organism evidence="12 13">
    <name type="scientific">Lysobacter gummosus</name>
    <dbReference type="NCBI Taxonomy" id="262324"/>
    <lineage>
        <taxon>Bacteria</taxon>
        <taxon>Pseudomonadati</taxon>
        <taxon>Pseudomonadota</taxon>
        <taxon>Gammaproteobacteria</taxon>
        <taxon>Lysobacterales</taxon>
        <taxon>Lysobacteraceae</taxon>
        <taxon>Lysobacter</taxon>
    </lineage>
</organism>
<dbReference type="InterPro" id="IPR050131">
    <property type="entry name" value="Peptidase_S8_subtilisin-like"/>
</dbReference>
<evidence type="ECO:0000256" key="1">
    <source>
        <dbReference type="ARBA" id="ARBA00011073"/>
    </source>
</evidence>
<evidence type="ECO:0000313" key="13">
    <source>
        <dbReference type="Proteomes" id="UP000829194"/>
    </source>
</evidence>
<feature type="active site" description="Charge relay system" evidence="7">
    <location>
        <position position="193"/>
    </location>
</feature>
<dbReference type="InterPro" id="IPR023828">
    <property type="entry name" value="Peptidase_S8_Ser-AS"/>
</dbReference>
<evidence type="ECO:0000313" key="12">
    <source>
        <dbReference type="EMBL" id="UNP29399.1"/>
    </source>
</evidence>
<dbReference type="InterPro" id="IPR003137">
    <property type="entry name" value="PA_domain"/>
</dbReference>
<dbReference type="PROSITE" id="PS00137">
    <property type="entry name" value="SUBTILASE_HIS"/>
    <property type="match status" value="1"/>
</dbReference>
<dbReference type="Pfam" id="PF00082">
    <property type="entry name" value="Peptidase_S8"/>
    <property type="match status" value="2"/>
</dbReference>
<dbReference type="RefSeq" id="WP_057944878.1">
    <property type="nucleotide sequence ID" value="NZ_CP011131.1"/>
</dbReference>
<evidence type="ECO:0000259" key="10">
    <source>
        <dbReference type="Pfam" id="PF00082"/>
    </source>
</evidence>
<dbReference type="InterPro" id="IPR022398">
    <property type="entry name" value="Peptidase_S8_His-AS"/>
</dbReference>
<comment type="similarity">
    <text evidence="1 7 8">Belongs to the peptidase S8 family.</text>
</comment>
<reference evidence="12 13" key="1">
    <citation type="submission" date="2022-03" db="EMBL/GenBank/DDBJ databases">
        <title>Complete genome sequence of Lysobacter capsici VKM B-2533 and Lysobacter gummosus 10.1.1, promising sources of lytic agents.</title>
        <authorList>
            <person name="Tarlachkov S.V."/>
            <person name="Kudryakova I.V."/>
            <person name="Afoshin A.S."/>
            <person name="Leontyevskaya E.A."/>
            <person name="Leontyevskaya N.V."/>
        </authorList>
    </citation>
    <scope>NUCLEOTIDE SEQUENCE [LARGE SCALE GENOMIC DNA]</scope>
    <source>
        <strain evidence="12 13">10.1.1</strain>
    </source>
</reference>
<feature type="domain" description="Peptidase S8/S53" evidence="10">
    <location>
        <begin position="464"/>
        <end position="522"/>
    </location>
</feature>
<sequence length="542" mass="54740">MAITHSRHPLAAALVAAISLGLSGLAAAAQQVEPSFPSEPQSESNRVWIRYASGQKTGIKSLIQQKVDALRSAVAANKSARSARLIGAKTHYEFDNLNAVVMTLPAEVVAGLRGNKNLIVEEDPLRYPMGEFVPYGVPAVQAPDVVAAGVDGTGVKVCVIDSGLRASHEDFAGLTLSGYAPTGKTWNSDTCGHGTHVAGTIAAVGNNGKGVIGVSPGKVSLHIVKYFDGPTCGHASFASSLVDAANRCAQAGAKVINMSLGGPLSSSLESNAFAKLLSQGVLSVAAAGNSGNSSKSYPASYASVLSVAAIDANQAKASFSQFNDAVDIAAPGVDISSTYPVRGTPLTVGADSFPTLPLGGSASSTVSGALVDGGLCTAAGSWSGKIVLCARGQNTVTEKVGLVKSGGAVGMVLANNVNDPFPISGRLASSVTISLASVSKETGQQLLTRVGQAATLNPTPVYDVDSYAVMSGTSMASPHVAGVAALLFAAKPSATPTQVREAITSSALDLGAPGRDNEYGAGMVRAFEALDRLTSTSASAPN</sequence>
<dbReference type="SUPFAM" id="SSF52743">
    <property type="entry name" value="Subtilisin-like"/>
    <property type="match status" value="1"/>
</dbReference>
<dbReference type="PANTHER" id="PTHR43806:SF11">
    <property type="entry name" value="CEREVISIN-RELATED"/>
    <property type="match status" value="1"/>
</dbReference>
<evidence type="ECO:0000256" key="8">
    <source>
        <dbReference type="RuleBase" id="RU003355"/>
    </source>
</evidence>
<dbReference type="PROSITE" id="PS51892">
    <property type="entry name" value="SUBTILASE"/>
    <property type="match status" value="1"/>
</dbReference>
<dbReference type="Gene3D" id="3.40.50.200">
    <property type="entry name" value="Peptidase S8/S53 domain"/>
    <property type="match status" value="1"/>
</dbReference>
<feature type="domain" description="PA" evidence="11">
    <location>
        <begin position="367"/>
        <end position="446"/>
    </location>
</feature>
<evidence type="ECO:0000256" key="6">
    <source>
        <dbReference type="ARBA" id="ARBA00022825"/>
    </source>
</evidence>
<dbReference type="Proteomes" id="UP000829194">
    <property type="component" value="Chromosome"/>
</dbReference>
<gene>
    <name evidence="12" type="ORF">MOV92_23510</name>
</gene>
<dbReference type="Pfam" id="PF02225">
    <property type="entry name" value="PA"/>
    <property type="match status" value="1"/>
</dbReference>
<evidence type="ECO:0000256" key="4">
    <source>
        <dbReference type="ARBA" id="ARBA00022729"/>
    </source>
</evidence>
<dbReference type="InterPro" id="IPR015500">
    <property type="entry name" value="Peptidase_S8_subtilisin-rel"/>
</dbReference>
<protein>
    <submittedName>
        <fullName evidence="12">S8 family serine peptidase</fullName>
    </submittedName>
</protein>
<keyword evidence="13" id="KW-1185">Reference proteome</keyword>
<keyword evidence="3 7" id="KW-0645">Protease</keyword>
<evidence type="ECO:0000256" key="3">
    <source>
        <dbReference type="ARBA" id="ARBA00022670"/>
    </source>
</evidence>
<accession>A0ABY3X9X9</accession>
<keyword evidence="2" id="KW-0134">Cell wall</keyword>
<dbReference type="EMBL" id="CP093547">
    <property type="protein sequence ID" value="UNP29399.1"/>
    <property type="molecule type" value="Genomic_DNA"/>
</dbReference>
<feature type="active site" description="Charge relay system" evidence="7">
    <location>
        <position position="161"/>
    </location>
</feature>
<keyword evidence="2" id="KW-0964">Secreted</keyword>
<dbReference type="PROSITE" id="PS00136">
    <property type="entry name" value="SUBTILASE_ASP"/>
    <property type="match status" value="1"/>
</dbReference>
<keyword evidence="5 7" id="KW-0378">Hydrolase</keyword>
<proteinExistence type="inferred from homology"/>
<feature type="domain" description="Peptidase S8/S53" evidence="10">
    <location>
        <begin position="152"/>
        <end position="340"/>
    </location>
</feature>
<feature type="signal peptide" evidence="9">
    <location>
        <begin position="1"/>
        <end position="28"/>
    </location>
</feature>
<dbReference type="InterPro" id="IPR000209">
    <property type="entry name" value="Peptidase_S8/S53_dom"/>
</dbReference>
<evidence type="ECO:0000256" key="7">
    <source>
        <dbReference type="PROSITE-ProRule" id="PRU01240"/>
    </source>
</evidence>